<organism evidence="2 3">
    <name type="scientific">Chloebia gouldiae</name>
    <name type="common">Gouldian finch</name>
    <name type="synonym">Erythrura gouldiae</name>
    <dbReference type="NCBI Taxonomy" id="44316"/>
    <lineage>
        <taxon>Eukaryota</taxon>
        <taxon>Metazoa</taxon>
        <taxon>Chordata</taxon>
        <taxon>Craniata</taxon>
        <taxon>Vertebrata</taxon>
        <taxon>Euteleostomi</taxon>
        <taxon>Archelosauria</taxon>
        <taxon>Archosauria</taxon>
        <taxon>Dinosauria</taxon>
        <taxon>Saurischia</taxon>
        <taxon>Theropoda</taxon>
        <taxon>Coelurosauria</taxon>
        <taxon>Aves</taxon>
        <taxon>Neognathae</taxon>
        <taxon>Neoaves</taxon>
        <taxon>Telluraves</taxon>
        <taxon>Australaves</taxon>
        <taxon>Passeriformes</taxon>
        <taxon>Passeroidea</taxon>
        <taxon>Passeridae</taxon>
        <taxon>Chloebia</taxon>
    </lineage>
</organism>
<protein>
    <submittedName>
        <fullName evidence="2">Uncharacterized protein</fullName>
    </submittedName>
</protein>
<comment type="caution">
    <text evidence="2">The sequence shown here is derived from an EMBL/GenBank/DDBJ whole genome shotgun (WGS) entry which is preliminary data.</text>
</comment>
<dbReference type="EMBL" id="QUSF01000012">
    <property type="protein sequence ID" value="RLW04795.1"/>
    <property type="molecule type" value="Genomic_DNA"/>
</dbReference>
<evidence type="ECO:0000313" key="2">
    <source>
        <dbReference type="EMBL" id="RLW04795.1"/>
    </source>
</evidence>
<sequence length="276" mass="28525">RQCSIKRFFKACDNICGVEPAAPGKAGPVSHPGMPGGDPWAGTRSSPRCLPHLTLLVTDGGIPAAGELPSHGPGCTDHSWEARLQPAHQPGRKARLQELVGRAVRAGGGSQLRHRTAGRHYGKGIKSEVSAQRGARGSSRIQWPYVLPAPTETCAASEIPDQHCTAPSAQLRSESRDRGTTESGRSHASLCRGLRGPGAAEPLLDPRSPRELPQPQHSQRTGARGLRGSGAAAPGDGGGTGVTPVGEGTAPSALSPALGEGESCGRGFQLVLRELG</sequence>
<feature type="region of interest" description="Disordered" evidence="1">
    <location>
        <begin position="108"/>
        <end position="138"/>
    </location>
</feature>
<feature type="compositionally biased region" description="Low complexity" evidence="1">
    <location>
        <begin position="242"/>
        <end position="251"/>
    </location>
</feature>
<reference evidence="2 3" key="1">
    <citation type="journal article" date="2018" name="Proc. R. Soc. B">
        <title>A non-coding region near Follistatin controls head colour polymorphism in the Gouldian finch.</title>
        <authorList>
            <person name="Toomey M.B."/>
            <person name="Marques C.I."/>
            <person name="Andrade P."/>
            <person name="Araujo P.M."/>
            <person name="Sabatino S."/>
            <person name="Gazda M.A."/>
            <person name="Afonso S."/>
            <person name="Lopes R.J."/>
            <person name="Corbo J.C."/>
            <person name="Carneiro M."/>
        </authorList>
    </citation>
    <scope>NUCLEOTIDE SEQUENCE [LARGE SCALE GENOMIC DNA]</scope>
    <source>
        <strain evidence="2">Red01</strain>
        <tissue evidence="2">Muscle</tissue>
    </source>
</reference>
<evidence type="ECO:0000256" key="1">
    <source>
        <dbReference type="SAM" id="MobiDB-lite"/>
    </source>
</evidence>
<feature type="compositionally biased region" description="Low complexity" evidence="1">
    <location>
        <begin position="220"/>
        <end position="234"/>
    </location>
</feature>
<feature type="non-terminal residue" evidence="2">
    <location>
        <position position="1"/>
    </location>
</feature>
<dbReference type="Proteomes" id="UP000276834">
    <property type="component" value="Unassembled WGS sequence"/>
</dbReference>
<gene>
    <name evidence="2" type="ORF">DV515_00005625</name>
</gene>
<accession>A0A3L8SMQ9</accession>
<name>A0A3L8SMQ9_CHLGU</name>
<feature type="compositionally biased region" description="Basic residues" evidence="1">
    <location>
        <begin position="112"/>
        <end position="123"/>
    </location>
</feature>
<feature type="region of interest" description="Disordered" evidence="1">
    <location>
        <begin position="157"/>
        <end position="265"/>
    </location>
</feature>
<dbReference type="AlphaFoldDB" id="A0A3L8SMQ9"/>
<evidence type="ECO:0000313" key="3">
    <source>
        <dbReference type="Proteomes" id="UP000276834"/>
    </source>
</evidence>
<proteinExistence type="predicted"/>
<keyword evidence="3" id="KW-1185">Reference proteome</keyword>